<gene>
    <name evidence="3" type="ORF">DP115_01825</name>
</gene>
<organism evidence="3 4">
    <name type="scientific">Brasilonema octagenarum UFV-OR1</name>
    <dbReference type="NCBI Taxonomy" id="417115"/>
    <lineage>
        <taxon>Bacteria</taxon>
        <taxon>Bacillati</taxon>
        <taxon>Cyanobacteriota</taxon>
        <taxon>Cyanophyceae</taxon>
        <taxon>Nostocales</taxon>
        <taxon>Scytonemataceae</taxon>
        <taxon>Brasilonema</taxon>
        <taxon>Octagenarum group</taxon>
    </lineage>
</organism>
<keyword evidence="1" id="KW-1133">Transmembrane helix</keyword>
<dbReference type="EMBL" id="QMEC01000004">
    <property type="protein sequence ID" value="NMF61598.1"/>
    <property type="molecule type" value="Genomic_DNA"/>
</dbReference>
<keyword evidence="4" id="KW-1185">Reference proteome</keyword>
<dbReference type="Pfam" id="PF13239">
    <property type="entry name" value="2TM"/>
    <property type="match status" value="1"/>
</dbReference>
<dbReference type="RefSeq" id="WP_169263185.1">
    <property type="nucleotide sequence ID" value="NZ_QMEC01000004.1"/>
</dbReference>
<keyword evidence="1" id="KW-0812">Transmembrane</keyword>
<dbReference type="Proteomes" id="UP000762253">
    <property type="component" value="Unassembled WGS sequence"/>
</dbReference>
<evidence type="ECO:0000313" key="4">
    <source>
        <dbReference type="Proteomes" id="UP000762253"/>
    </source>
</evidence>
<keyword evidence="1" id="KW-0472">Membrane</keyword>
<protein>
    <recommendedName>
        <fullName evidence="2">2TM domain-containing protein</fullName>
    </recommendedName>
</protein>
<sequence length="85" mass="9986">MPPRWPRKPDRKDPAYRKLDDRMNFAIHVAIFALCNSGLWFFHNLNMVTWEWLPWLTAGWMVVVLGHLIYISAIANYSEIPPTST</sequence>
<evidence type="ECO:0000256" key="1">
    <source>
        <dbReference type="SAM" id="Phobius"/>
    </source>
</evidence>
<reference evidence="3 4" key="1">
    <citation type="submission" date="2018-06" db="EMBL/GenBank/DDBJ databases">
        <title>Comparative genomics of Brasilonema spp. strains.</title>
        <authorList>
            <person name="Alvarenga D.O."/>
            <person name="Fiore M.F."/>
            <person name="Varani A.M."/>
        </authorList>
    </citation>
    <scope>NUCLEOTIDE SEQUENCE [LARGE SCALE GENOMIC DNA]</scope>
    <source>
        <strain evidence="3 4">UFV-OR1</strain>
    </source>
</reference>
<accession>A0ABX1LZF3</accession>
<comment type="caution">
    <text evidence="3">The sequence shown here is derived from an EMBL/GenBank/DDBJ whole genome shotgun (WGS) entry which is preliminary data.</text>
</comment>
<feature type="transmembrane region" description="Helical" evidence="1">
    <location>
        <begin position="25"/>
        <end position="43"/>
    </location>
</feature>
<feature type="domain" description="2TM" evidence="2">
    <location>
        <begin position="15"/>
        <end position="72"/>
    </location>
</feature>
<name>A0ABX1LZF3_9CYAN</name>
<evidence type="ECO:0000313" key="3">
    <source>
        <dbReference type="EMBL" id="NMF61598.1"/>
    </source>
</evidence>
<proteinExistence type="predicted"/>
<feature type="transmembrane region" description="Helical" evidence="1">
    <location>
        <begin position="55"/>
        <end position="77"/>
    </location>
</feature>
<dbReference type="InterPro" id="IPR025698">
    <property type="entry name" value="2TM_dom"/>
</dbReference>
<evidence type="ECO:0000259" key="2">
    <source>
        <dbReference type="Pfam" id="PF13239"/>
    </source>
</evidence>